<name>F9GDF6_FUSOF</name>
<organism evidence="2">
    <name type="scientific">Fusarium oxysporum (strain Fo5176)</name>
    <name type="common">Fusarium vascular wilt</name>
    <dbReference type="NCBI Taxonomy" id="660025"/>
    <lineage>
        <taxon>Eukaryota</taxon>
        <taxon>Fungi</taxon>
        <taxon>Dikarya</taxon>
        <taxon>Ascomycota</taxon>
        <taxon>Pezizomycotina</taxon>
        <taxon>Sordariomycetes</taxon>
        <taxon>Hypocreomycetidae</taxon>
        <taxon>Hypocreales</taxon>
        <taxon>Nectriaceae</taxon>
        <taxon>Fusarium</taxon>
        <taxon>Fusarium oxysporum species complex</taxon>
    </lineage>
</organism>
<feature type="compositionally biased region" description="Polar residues" evidence="1">
    <location>
        <begin position="57"/>
        <end position="73"/>
    </location>
</feature>
<accession>F9GDF6</accession>
<feature type="compositionally biased region" description="Polar residues" evidence="1">
    <location>
        <begin position="92"/>
        <end position="103"/>
    </location>
</feature>
<reference evidence="2" key="1">
    <citation type="journal article" date="2012" name="Mol. Plant Microbe Interact.">
        <title>A highly conserved effector in Fusarium oxysporum is required for full virulence on Arabidopsis.</title>
        <authorList>
            <person name="Thatcher L.F."/>
            <person name="Gardiner D.M."/>
            <person name="Kazan K."/>
            <person name="Manners J."/>
        </authorList>
    </citation>
    <scope>NUCLEOTIDE SEQUENCE [LARGE SCALE GENOMIC DNA]</scope>
    <source>
        <strain evidence="2">Fo5176</strain>
    </source>
</reference>
<evidence type="ECO:0000313" key="2">
    <source>
        <dbReference type="EMBL" id="EGU72801.1"/>
    </source>
</evidence>
<feature type="compositionally biased region" description="Basic and acidic residues" evidence="1">
    <location>
        <begin position="39"/>
        <end position="52"/>
    </location>
</feature>
<feature type="compositionally biased region" description="Polar residues" evidence="1">
    <location>
        <begin position="19"/>
        <end position="31"/>
    </location>
</feature>
<dbReference type="EMBL" id="AFQF01005461">
    <property type="protein sequence ID" value="EGU72801.1"/>
    <property type="molecule type" value="Genomic_DNA"/>
</dbReference>
<protein>
    <submittedName>
        <fullName evidence="2">Uncharacterized protein</fullName>
    </submittedName>
</protein>
<dbReference type="AlphaFoldDB" id="F9GDF6"/>
<sequence>HGRDPNHDNDSIEEYSPDASPSNNQVNSINPADSLYENTDDKCSPEATERPRRSLRNTRGISSPKSDTTSSQTRDTHYRRVSETSKRLPKTNRPTIVIPSTVSQEEEQGRNNSLSGLTNIITLALRLDAIGKLQKVLEDAKGRTATAESKVFEAKLIENNAKVAQDAVKSCIQEHFSNDRTERIMRPYRRSVKGAQEVMKVSIEKREKVEEQAAALGLCNYIVQLYNILKKGGLKTEELTRMLENAIHET</sequence>
<feature type="compositionally biased region" description="Basic and acidic residues" evidence="1">
    <location>
        <begin position="1"/>
        <end position="10"/>
    </location>
</feature>
<proteinExistence type="predicted"/>
<comment type="caution">
    <text evidence="2">The sequence shown here is derived from an EMBL/GenBank/DDBJ whole genome shotgun (WGS) entry which is preliminary data.</text>
</comment>
<evidence type="ECO:0000256" key="1">
    <source>
        <dbReference type="SAM" id="MobiDB-lite"/>
    </source>
</evidence>
<feature type="region of interest" description="Disordered" evidence="1">
    <location>
        <begin position="1"/>
        <end position="112"/>
    </location>
</feature>
<feature type="non-terminal residue" evidence="2">
    <location>
        <position position="1"/>
    </location>
</feature>
<gene>
    <name evidence="2" type="ORF">FOXB_16690</name>
</gene>
<feature type="compositionally biased region" description="Basic and acidic residues" evidence="1">
    <location>
        <begin position="74"/>
        <end position="86"/>
    </location>
</feature>
<dbReference type="OrthoDB" id="5069398at2759"/>